<proteinExistence type="predicted"/>
<dbReference type="EMBL" id="BNAL01000003">
    <property type="protein sequence ID" value="GHF95233.1"/>
    <property type="molecule type" value="Genomic_DNA"/>
</dbReference>
<feature type="region of interest" description="Disordered" evidence="1">
    <location>
        <begin position="130"/>
        <end position="154"/>
    </location>
</feature>
<feature type="compositionally biased region" description="Basic and acidic residues" evidence="1">
    <location>
        <begin position="144"/>
        <end position="154"/>
    </location>
</feature>
<feature type="transmembrane region" description="Helical" evidence="2">
    <location>
        <begin position="62"/>
        <end position="83"/>
    </location>
</feature>
<dbReference type="RefSeq" id="WP_189641995.1">
    <property type="nucleotide sequence ID" value="NZ_BNAL01000003.1"/>
</dbReference>
<organism evidence="3 4">
    <name type="scientific">Deinococcus piscis</name>
    <dbReference type="NCBI Taxonomy" id="394230"/>
    <lineage>
        <taxon>Bacteria</taxon>
        <taxon>Thermotogati</taxon>
        <taxon>Deinococcota</taxon>
        <taxon>Deinococci</taxon>
        <taxon>Deinococcales</taxon>
        <taxon>Deinococcaceae</taxon>
        <taxon>Deinococcus</taxon>
    </lineage>
</organism>
<gene>
    <name evidence="3" type="ORF">GCM10017783_03920</name>
</gene>
<keyword evidence="2" id="KW-0812">Transmembrane</keyword>
<accession>A0ABQ3K108</accession>
<comment type="caution">
    <text evidence="3">The sequence shown here is derived from an EMBL/GenBank/DDBJ whole genome shotgun (WGS) entry which is preliminary data.</text>
</comment>
<sequence length="154" mass="15985">MPPVHHLQALWANPSLMTTLDPPALASALAVSLLIAALFGLRARQGLPPAARPHWSATLTDALLGGLLGGLSAFALASALPALNDAPGVLVSAALGGSLGLSLAEFLRTRGLDLLLGWVLRREPELKAPDLNPLDLNLPSTKPPEVKGADERHP</sequence>
<dbReference type="Proteomes" id="UP000632154">
    <property type="component" value="Unassembled WGS sequence"/>
</dbReference>
<keyword evidence="2" id="KW-1133">Transmembrane helix</keyword>
<name>A0ABQ3K108_9DEIO</name>
<reference evidence="4" key="1">
    <citation type="journal article" date="2019" name="Int. J. Syst. Evol. Microbiol.">
        <title>The Global Catalogue of Microorganisms (GCM) 10K type strain sequencing project: providing services to taxonomists for standard genome sequencing and annotation.</title>
        <authorList>
            <consortium name="The Broad Institute Genomics Platform"/>
            <consortium name="The Broad Institute Genome Sequencing Center for Infectious Disease"/>
            <person name="Wu L."/>
            <person name="Ma J."/>
        </authorList>
    </citation>
    <scope>NUCLEOTIDE SEQUENCE [LARGE SCALE GENOMIC DNA]</scope>
    <source>
        <strain evidence="4">CGMCC 1.18439</strain>
    </source>
</reference>
<evidence type="ECO:0000256" key="1">
    <source>
        <dbReference type="SAM" id="MobiDB-lite"/>
    </source>
</evidence>
<feature type="compositionally biased region" description="Low complexity" evidence="1">
    <location>
        <begin position="130"/>
        <end position="139"/>
    </location>
</feature>
<evidence type="ECO:0000256" key="2">
    <source>
        <dbReference type="SAM" id="Phobius"/>
    </source>
</evidence>
<keyword evidence="4" id="KW-1185">Reference proteome</keyword>
<keyword evidence="2" id="KW-0472">Membrane</keyword>
<feature type="transmembrane region" description="Helical" evidence="2">
    <location>
        <begin position="89"/>
        <end position="107"/>
    </location>
</feature>
<evidence type="ECO:0000313" key="3">
    <source>
        <dbReference type="EMBL" id="GHF95233.1"/>
    </source>
</evidence>
<feature type="transmembrane region" description="Helical" evidence="2">
    <location>
        <begin position="24"/>
        <end position="41"/>
    </location>
</feature>
<evidence type="ECO:0000313" key="4">
    <source>
        <dbReference type="Proteomes" id="UP000632154"/>
    </source>
</evidence>
<protein>
    <submittedName>
        <fullName evidence="3">Uncharacterized protein</fullName>
    </submittedName>
</protein>